<keyword evidence="5" id="KW-1185">Reference proteome</keyword>
<keyword evidence="3" id="KW-0949">S-adenosyl-L-methionine</keyword>
<evidence type="ECO:0000256" key="3">
    <source>
        <dbReference type="ARBA" id="ARBA00022691"/>
    </source>
</evidence>
<sequence length="425" mass="46582">MPAPRPELENPPEVFYNATEARRYTLSTRVRRIQRDMTLRALELLNLPKDDATTATGVNCSALLLDIGSGSGLSGDVLTEQGHVWIGVDISCDMLRIAKEDELVYYDMGAAQKTVETEEAFLTSSSNARFDASHVKWGLIASEDDQEEVGLSEEKKGGDGEDDDGASGERSSSAAAGSGAAPGPHMVEVLQNDIGAGLPFRPGTFDGCISISVLQWLCHSTKKGEVPQRRLMALFQSLYNALRRGAKAIFQFYPSDPEQVHLITRAAMKCGFNGGVVVDFPHSARAKKYYLVLQAGQAQGGFVPPPALTAEVESVSDSDDGGSEGDSASSGEAFYDSGANGVENDDELYDSNSRKRVRVGGRDVQHSSKRARASSAHRQRHRRKDNRPATGTREWVLLKKEERRRRGYQTTTDSKYTMRQRKPRF</sequence>
<gene>
    <name evidence="4" type="ORF">LPMP_202460</name>
</gene>
<protein>
    <submittedName>
        <fullName evidence="4">Methyltransferase-like protein</fullName>
        <ecNumber evidence="4">2.1.1.-</ecNumber>
    </submittedName>
</protein>
<dbReference type="Pfam" id="PF12589">
    <property type="entry name" value="WBS_methylT"/>
    <property type="match status" value="1"/>
</dbReference>
<keyword evidence="2 4" id="KW-0808">Transferase</keyword>
<name>A0A088RNU1_LEIPA</name>
<dbReference type="PANTHER" id="PTHR12734:SF0">
    <property type="entry name" value="18S RRNA (GUANINE-N(7))-METHYLTRANSFERASE-RELATED"/>
    <property type="match status" value="1"/>
</dbReference>
<dbReference type="eggNOG" id="KOG1541">
    <property type="taxonomic scope" value="Eukaryota"/>
</dbReference>
<dbReference type="GO" id="GO:0005730">
    <property type="term" value="C:nucleolus"/>
    <property type="evidence" value="ECO:0007669"/>
    <property type="project" value="TreeGrafter"/>
</dbReference>
<dbReference type="VEuPathDB" id="TriTrypDB:LPAL13_200029900"/>
<dbReference type="EMBL" id="CP009389">
    <property type="protein sequence ID" value="AIN97742.2"/>
    <property type="molecule type" value="Genomic_DNA"/>
</dbReference>
<dbReference type="InterPro" id="IPR022238">
    <property type="entry name" value="Bud23_C"/>
</dbReference>
<evidence type="ECO:0000313" key="4">
    <source>
        <dbReference type="EMBL" id="AIN97742.2"/>
    </source>
</evidence>
<dbReference type="VEuPathDB" id="TriTrypDB:LPMP_202460"/>
<dbReference type="GO" id="GO:0016435">
    <property type="term" value="F:rRNA (guanine) methyltransferase activity"/>
    <property type="evidence" value="ECO:0007669"/>
    <property type="project" value="InterPro"/>
</dbReference>
<accession>A0A088RNU1</accession>
<dbReference type="RefSeq" id="XP_010698449.1">
    <property type="nucleotide sequence ID" value="XM_010700147.1"/>
</dbReference>
<evidence type="ECO:0000313" key="5">
    <source>
        <dbReference type="Proteomes" id="UP000063063"/>
    </source>
</evidence>
<dbReference type="InterPro" id="IPR029063">
    <property type="entry name" value="SAM-dependent_MTases_sf"/>
</dbReference>
<evidence type="ECO:0000256" key="1">
    <source>
        <dbReference type="ARBA" id="ARBA00022603"/>
    </source>
</evidence>
<reference evidence="4 5" key="1">
    <citation type="journal article" date="2015" name="Sci. Rep.">
        <title>The genome of Leishmania panamensis: insights into genomics of the L. (Viannia) subgenus.</title>
        <authorList>
            <person name="Llanes A."/>
            <person name="Restrepo C.M."/>
            <person name="Vecchio G.D."/>
            <person name="Anguizola F.J."/>
            <person name="Lleonart R."/>
        </authorList>
    </citation>
    <scope>NUCLEOTIDE SEQUENCE [LARGE SCALE GENOMIC DNA]</scope>
    <source>
        <strain evidence="4 5">MHOM/PA/94/PSC-1</strain>
    </source>
</reference>
<dbReference type="OrthoDB" id="2877at2759"/>
<dbReference type="AlphaFoldDB" id="A0A088RNU1"/>
<dbReference type="GO" id="GO:0070476">
    <property type="term" value="P:rRNA (guanine-N7)-methylation"/>
    <property type="evidence" value="ECO:0007669"/>
    <property type="project" value="InterPro"/>
</dbReference>
<dbReference type="SUPFAM" id="SSF53335">
    <property type="entry name" value="S-adenosyl-L-methionine-dependent methyltransferases"/>
    <property type="match status" value="1"/>
</dbReference>
<dbReference type="CDD" id="cd02440">
    <property type="entry name" value="AdoMet_MTases"/>
    <property type="match status" value="1"/>
</dbReference>
<dbReference type="GeneID" id="22574455"/>
<dbReference type="Gene3D" id="3.40.50.150">
    <property type="entry name" value="Vaccinia Virus protein VP39"/>
    <property type="match status" value="2"/>
</dbReference>
<dbReference type="Proteomes" id="UP000063063">
    <property type="component" value="Chromosome 20"/>
</dbReference>
<dbReference type="PANTHER" id="PTHR12734">
    <property type="entry name" value="METHYLTRANSFERASE-RELATED"/>
    <property type="match status" value="1"/>
</dbReference>
<dbReference type="KEGG" id="lpan:LPMP_202460"/>
<dbReference type="EC" id="2.1.1.-" evidence="4"/>
<dbReference type="InterPro" id="IPR039769">
    <property type="entry name" value="Bud23-like"/>
</dbReference>
<dbReference type="FunFam" id="3.40.50.150:FF:000700">
    <property type="entry name" value="Methyltransferase-like protein"/>
    <property type="match status" value="1"/>
</dbReference>
<organism evidence="4 5">
    <name type="scientific">Leishmania panamensis</name>
    <dbReference type="NCBI Taxonomy" id="5679"/>
    <lineage>
        <taxon>Eukaryota</taxon>
        <taxon>Discoba</taxon>
        <taxon>Euglenozoa</taxon>
        <taxon>Kinetoplastea</taxon>
        <taxon>Metakinetoplastina</taxon>
        <taxon>Trypanosomatida</taxon>
        <taxon>Trypanosomatidae</taxon>
        <taxon>Leishmaniinae</taxon>
        <taxon>Leishmania</taxon>
        <taxon>Leishmania guyanensis species complex</taxon>
    </lineage>
</organism>
<keyword evidence="1" id="KW-0489">Methyltransferase</keyword>
<proteinExistence type="predicted"/>
<evidence type="ECO:0000256" key="2">
    <source>
        <dbReference type="ARBA" id="ARBA00022679"/>
    </source>
</evidence>